<evidence type="ECO:0000313" key="3">
    <source>
        <dbReference type="Proteomes" id="UP001154078"/>
    </source>
</evidence>
<dbReference type="AlphaFoldDB" id="A0A9P0FMK0"/>
<reference evidence="2" key="1">
    <citation type="submission" date="2021-12" db="EMBL/GenBank/DDBJ databases">
        <authorList>
            <person name="King R."/>
        </authorList>
    </citation>
    <scope>NUCLEOTIDE SEQUENCE</scope>
</reference>
<dbReference type="OrthoDB" id="8117451at2759"/>
<sequence length="660" mass="69952">MQTFIILAIFVVATYTAQIYEDELGNKFYLIPYRQKRQTTVDVSKQSNDGVRVTLGHEGTIDLSNSNSQITVGGFASKQFDPSSPTTLGGTIGYKNPDTGTSIGSTVAKTPIHGTDVSVQFGKTLFDQGGATLKASVGAQQHIGGLQGTQHAEPSANLEFQYVPSVHNIPDYICKISADSESLSTYTAQIYEDELGNKFYLIPYRQKRQTTVDVSKQSNDGVRVTLGHEGTIDLSNSNSQITVKGFASKQFDPSSSTTLGGTIGFKNPDTGTSVSSTVAKTPIQGTDVSVQFGKTLFNQGGATLKASVGAQQHIGGLQGTQHAEPSANLQFHYLPSGQSITQFMCRWTGRSEAYSTHTAQIYQDEFGNKFYPIPYRQKRQTKVDVSKQSNDGVRVTLGHEGTIDLSNSNSQITVEGFASKQFDPSGPTTLGGTFGYKNPDTGTSLSSTIAKTPVQGTDVSVQFGKTLFDQGGATLKASLGAQQHLGGLQGTQHVEPSANLEFQYLPNGVNSINQDVTYGVQGEGTKATGFSVGHAGESRLNGGHSITGEGFVGKTISGPTSVGGNVGYTHNPSGVSVNAQAVKTPSFGTNVQVGVNKNIINQGGVELNAFAGGSQNFGGPWGNTKPEGHVGVNFQYRPPPPPAPAPRKNCRIFAGYHRCD</sequence>
<dbReference type="Proteomes" id="UP001154078">
    <property type="component" value="Chromosome 7"/>
</dbReference>
<feature type="chain" id="PRO_5040159865" evidence="1">
    <location>
        <begin position="17"/>
        <end position="660"/>
    </location>
</feature>
<keyword evidence="3" id="KW-1185">Reference proteome</keyword>
<keyword evidence="1" id="KW-0732">Signal</keyword>
<organism evidence="2 3">
    <name type="scientific">Brassicogethes aeneus</name>
    <name type="common">Rape pollen beetle</name>
    <name type="synonym">Meligethes aeneus</name>
    <dbReference type="NCBI Taxonomy" id="1431903"/>
    <lineage>
        <taxon>Eukaryota</taxon>
        <taxon>Metazoa</taxon>
        <taxon>Ecdysozoa</taxon>
        <taxon>Arthropoda</taxon>
        <taxon>Hexapoda</taxon>
        <taxon>Insecta</taxon>
        <taxon>Pterygota</taxon>
        <taxon>Neoptera</taxon>
        <taxon>Endopterygota</taxon>
        <taxon>Coleoptera</taxon>
        <taxon>Polyphaga</taxon>
        <taxon>Cucujiformia</taxon>
        <taxon>Nitidulidae</taxon>
        <taxon>Meligethinae</taxon>
        <taxon>Brassicogethes</taxon>
    </lineage>
</organism>
<gene>
    <name evidence="2" type="ORF">MELIAE_LOCUS11020</name>
</gene>
<accession>A0A9P0FMK0</accession>
<evidence type="ECO:0000256" key="1">
    <source>
        <dbReference type="SAM" id="SignalP"/>
    </source>
</evidence>
<dbReference type="EMBL" id="OV121138">
    <property type="protein sequence ID" value="CAH0561511.1"/>
    <property type="molecule type" value="Genomic_DNA"/>
</dbReference>
<name>A0A9P0FMK0_BRAAE</name>
<evidence type="ECO:0000313" key="2">
    <source>
        <dbReference type="EMBL" id="CAH0561511.1"/>
    </source>
</evidence>
<protein>
    <submittedName>
        <fullName evidence="2">Uncharacterized protein</fullName>
    </submittedName>
</protein>
<proteinExistence type="predicted"/>
<feature type="signal peptide" evidence="1">
    <location>
        <begin position="1"/>
        <end position="16"/>
    </location>
</feature>